<evidence type="ECO:0000256" key="1">
    <source>
        <dbReference type="ARBA" id="ARBA00022801"/>
    </source>
</evidence>
<feature type="active site" description="Proton donor/acceptor" evidence="2">
    <location>
        <position position="145"/>
    </location>
</feature>
<dbReference type="Proteomes" id="UP000182508">
    <property type="component" value="Unassembled WGS sequence"/>
</dbReference>
<sequence length="283" mass="32030">MKKKKILGILILLAGLALLIFPFASIVVQDIRQIQADANYSKYSQNNKEELEKQHKEVAELSLDSNGVQDIFSQDKKSASEQKSPYDDVLDTQQSVGRLDLPSIGQNFDLYLDADYDKLARGVATLVGTGAPLGIKGQRPIIAGHRIMYNSMSFYLLPEMQKGDKIYINFLGQDLEYQVFSKEIIDEYDTEKLAPIENEDMITLMTCYNAPDYDQRYLVNARRVDREQEKAPTSSGTITSLMTSKDSKLSIKAIRLAPYLILILALLAMLFFIRKLLQLITEK</sequence>
<evidence type="ECO:0000256" key="3">
    <source>
        <dbReference type="SAM" id="Phobius"/>
    </source>
</evidence>
<accession>A0A1G6D7T3</accession>
<keyword evidence="3" id="KW-0472">Membrane</keyword>
<evidence type="ECO:0000313" key="5">
    <source>
        <dbReference type="Proteomes" id="UP000182508"/>
    </source>
</evidence>
<keyword evidence="1" id="KW-0378">Hydrolase</keyword>
<dbReference type="STRING" id="439219.SAMN02910293_02025"/>
<dbReference type="InterPro" id="IPR023365">
    <property type="entry name" value="Sortase_dom-sf"/>
</dbReference>
<dbReference type="EMBL" id="FMXP01000033">
    <property type="protein sequence ID" value="SDB41171.1"/>
    <property type="molecule type" value="Genomic_DNA"/>
</dbReference>
<dbReference type="AlphaFoldDB" id="A0A1G6D7T3"/>
<dbReference type="GO" id="GO:0016787">
    <property type="term" value="F:hydrolase activity"/>
    <property type="evidence" value="ECO:0007669"/>
    <property type="project" value="UniProtKB-KW"/>
</dbReference>
<dbReference type="SUPFAM" id="SSF63817">
    <property type="entry name" value="Sortase"/>
    <property type="match status" value="1"/>
</dbReference>
<proteinExistence type="predicted"/>
<dbReference type="Gene3D" id="2.40.260.10">
    <property type="entry name" value="Sortase"/>
    <property type="match status" value="1"/>
</dbReference>
<name>A0A1G6D7T3_9STRE</name>
<dbReference type="RefSeq" id="WP_074486555.1">
    <property type="nucleotide sequence ID" value="NZ_FMXP01000033.1"/>
</dbReference>
<evidence type="ECO:0000313" key="4">
    <source>
        <dbReference type="EMBL" id="SDB41171.1"/>
    </source>
</evidence>
<dbReference type="Pfam" id="PF04203">
    <property type="entry name" value="Sortase"/>
    <property type="match status" value="1"/>
</dbReference>
<feature type="active site" description="Acyl-thioester intermediate" evidence="2">
    <location>
        <position position="207"/>
    </location>
</feature>
<reference evidence="4 5" key="1">
    <citation type="submission" date="2016-10" db="EMBL/GenBank/DDBJ databases">
        <authorList>
            <person name="de Groot N.N."/>
        </authorList>
    </citation>
    <scope>NUCLEOTIDE SEQUENCE [LARGE SCALE GENOMIC DNA]</scope>
    <source>
        <strain evidence="4 5">A-4</strain>
    </source>
</reference>
<dbReference type="NCBIfam" id="TIGR01076">
    <property type="entry name" value="sortase_fam"/>
    <property type="match status" value="1"/>
</dbReference>
<keyword evidence="5" id="KW-1185">Reference proteome</keyword>
<dbReference type="CDD" id="cd05827">
    <property type="entry name" value="Sortase_C"/>
    <property type="match status" value="1"/>
</dbReference>
<organism evidence="4 5">
    <name type="scientific">Streptococcus henryi</name>
    <dbReference type="NCBI Taxonomy" id="439219"/>
    <lineage>
        <taxon>Bacteria</taxon>
        <taxon>Bacillati</taxon>
        <taxon>Bacillota</taxon>
        <taxon>Bacilli</taxon>
        <taxon>Lactobacillales</taxon>
        <taxon>Streptococcaceae</taxon>
        <taxon>Streptococcus</taxon>
    </lineage>
</organism>
<evidence type="ECO:0000256" key="2">
    <source>
        <dbReference type="PIRSR" id="PIRSR605754-1"/>
    </source>
</evidence>
<keyword evidence="3" id="KW-0812">Transmembrane</keyword>
<protein>
    <submittedName>
        <fullName evidence="4">LPXTG-site transpeptidase (Sortase) family protein</fullName>
    </submittedName>
</protein>
<feature type="transmembrane region" description="Helical" evidence="3">
    <location>
        <begin position="256"/>
        <end position="273"/>
    </location>
</feature>
<dbReference type="InterPro" id="IPR005754">
    <property type="entry name" value="Sortase"/>
</dbReference>
<dbReference type="InterPro" id="IPR042002">
    <property type="entry name" value="Sortase_C"/>
</dbReference>
<gene>
    <name evidence="4" type="ORF">SAMN02910293_02025</name>
</gene>
<keyword evidence="3" id="KW-1133">Transmembrane helix</keyword>